<evidence type="ECO:0000313" key="4">
    <source>
        <dbReference type="Proteomes" id="UP001177212"/>
    </source>
</evidence>
<evidence type="ECO:0000313" key="3">
    <source>
        <dbReference type="EMBL" id="MDP2563044.1"/>
    </source>
</evidence>
<dbReference type="SUPFAM" id="SSF53822">
    <property type="entry name" value="Periplasmic binding protein-like I"/>
    <property type="match status" value="1"/>
</dbReference>
<dbReference type="RefSeq" id="WP_305470686.1">
    <property type="nucleotide sequence ID" value="NZ_JAUYVT010000001.1"/>
</dbReference>
<gene>
    <name evidence="3" type="ORF">Q8W34_00250</name>
</gene>
<dbReference type="InterPro" id="IPR028082">
    <property type="entry name" value="Peripla_BP_I"/>
</dbReference>
<reference evidence="3" key="1">
    <citation type="submission" date="2023-07" db="EMBL/GenBank/DDBJ databases">
        <title>Genome content predicts the carbon catabolic preferences of heterotrophic bacteria.</title>
        <authorList>
            <person name="Gralka M."/>
        </authorList>
    </citation>
    <scope>NUCLEOTIDE SEQUENCE</scope>
    <source>
        <strain evidence="3">4G09</strain>
    </source>
</reference>
<dbReference type="Pfam" id="PF04348">
    <property type="entry name" value="LppC"/>
    <property type="match status" value="1"/>
</dbReference>
<dbReference type="EMBL" id="JAUYVT010000001">
    <property type="protein sequence ID" value="MDP2563044.1"/>
    <property type="molecule type" value="Genomic_DNA"/>
</dbReference>
<name>A0ABT9F8F0_9GAMM</name>
<dbReference type="PANTHER" id="PTHR38038:SF1">
    <property type="entry name" value="PENICILLIN-BINDING PROTEIN ACTIVATOR LPOA"/>
    <property type="match status" value="1"/>
</dbReference>
<dbReference type="Gene3D" id="3.40.50.2300">
    <property type="match status" value="2"/>
</dbReference>
<protein>
    <submittedName>
        <fullName evidence="3">Penicillin-binding protein activator</fullName>
    </submittedName>
</protein>
<dbReference type="PANTHER" id="PTHR38038">
    <property type="entry name" value="PENICILLIN-BINDING PROTEIN ACTIVATOR LPOA"/>
    <property type="match status" value="1"/>
</dbReference>
<dbReference type="PROSITE" id="PS51257">
    <property type="entry name" value="PROKAR_LIPOPROTEIN"/>
    <property type="match status" value="1"/>
</dbReference>
<keyword evidence="1" id="KW-0472">Membrane</keyword>
<sequence>MRLKLVGLLIILSGLSACSTTEKPIKKSDNFSSSANALKNQATNAQSIYQLAVNREGADKIQLLYSARDSAISEKNWPLLERIGSDLELTASVDQTQNRLYIAYAQKQQNKNDQSLIILQSLDGQLTQPEHFAWHQFLTASIYASQNFPKKAAPYFFRASETSTKNNIDIPQLDQQLWDNLKQLSSYALERFNRGSVIQQGWVNLALYHQVYAGSGVELDQAINNWRRRYVGHPAGAVLPKQDENFVELAPLNIDRLVLLFPQSGPNERLGDALKAGALAALDKQNINEAIFIDENLSTADIAAKLDQINPDFVVGPLLKANIDKLTAAETLINIPTLHLNTFDGDTISLQHYYFALNPEHEVEQALEHFLAMGYQKPMLLAPENTNGQRLVDFFNQQWQRYSETKPQIGFYENNQDMPKTISSLLEVDQSKERIKTIKALFKQEVESETRSRSDIDVIYILGDAIETRLIKPYLDVNVSTFSERIPLYASSKSHSKQIDSTDKGDLDGLYFTELPWMLNSQITQHNLREQYNLLWPEQADISQRLFAMAYDAVLVINDIRQLSLMPGNKFSGLSGKLSVNSNGHLQRVLDWAQYTNRQIKSVQLKTQRPVPLFMQSASGVKTIN</sequence>
<organism evidence="3 4">
    <name type="scientific">Pseudoalteromonas marina</name>
    <dbReference type="NCBI Taxonomy" id="267375"/>
    <lineage>
        <taxon>Bacteria</taxon>
        <taxon>Pseudomonadati</taxon>
        <taxon>Pseudomonadota</taxon>
        <taxon>Gammaproteobacteria</taxon>
        <taxon>Alteromonadales</taxon>
        <taxon>Pseudoalteromonadaceae</taxon>
        <taxon>Pseudoalteromonas</taxon>
    </lineage>
</organism>
<feature type="chain" id="PRO_5045684249" evidence="2">
    <location>
        <begin position="20"/>
        <end position="625"/>
    </location>
</feature>
<proteinExistence type="predicted"/>
<dbReference type="Gene3D" id="1.25.40.650">
    <property type="match status" value="1"/>
</dbReference>
<comment type="caution">
    <text evidence="3">The sequence shown here is derived from an EMBL/GenBank/DDBJ whole genome shotgun (WGS) entry which is preliminary data.</text>
</comment>
<evidence type="ECO:0000256" key="2">
    <source>
        <dbReference type="SAM" id="SignalP"/>
    </source>
</evidence>
<keyword evidence="2" id="KW-0732">Signal</keyword>
<feature type="signal peptide" evidence="2">
    <location>
        <begin position="1"/>
        <end position="19"/>
    </location>
</feature>
<evidence type="ECO:0000256" key="1">
    <source>
        <dbReference type="ARBA" id="ARBA00023136"/>
    </source>
</evidence>
<dbReference type="CDD" id="cd06339">
    <property type="entry name" value="PBP1_YraM_LppC_lipoprotein-like"/>
    <property type="match status" value="1"/>
</dbReference>
<dbReference type="Proteomes" id="UP001177212">
    <property type="component" value="Unassembled WGS sequence"/>
</dbReference>
<accession>A0ABT9F8F0</accession>
<dbReference type="InterPro" id="IPR007443">
    <property type="entry name" value="LpoA"/>
</dbReference>
<keyword evidence="4" id="KW-1185">Reference proteome</keyword>